<keyword evidence="6 9" id="KW-0822">Tryptophan biosynthesis</keyword>
<comment type="caution">
    <text evidence="11">The sequence shown here is derived from an EMBL/GenBank/DDBJ whole genome shotgun (WGS) entry which is preliminary data.</text>
</comment>
<sequence>MFLEKILTQKRLEVTQLTQSYTEESWERAERMPKGVSLAERLCAEKELGVIAEIKPASPSKGIIRKRVDPVPIATAYEEGGANAISVLTDAVFFKGSTANLVKVKERVALPVLRKDFIIDPLQVLESKLIGADAILLIVAALDRKRLQLLSDTAHRLGMEVLVEIHDEREIDDALACQADVIGINNRNLETFETDLAVTERLRPLLPTHLPVIGESGIHAPKDAKRMREAGVKGILVGEYLMRQADPGRALSGLKRAGSA</sequence>
<dbReference type="GO" id="GO:0004425">
    <property type="term" value="F:indole-3-glycerol-phosphate synthase activity"/>
    <property type="evidence" value="ECO:0007669"/>
    <property type="project" value="UniProtKB-UniRule"/>
</dbReference>
<dbReference type="CDD" id="cd00331">
    <property type="entry name" value="IGPS"/>
    <property type="match status" value="1"/>
</dbReference>
<gene>
    <name evidence="9" type="primary">trpC</name>
    <name evidence="11" type="ORF">SAMN06265361_103391</name>
</gene>
<dbReference type="PANTHER" id="PTHR22854">
    <property type="entry name" value="TRYPTOPHAN BIOSYNTHESIS PROTEIN"/>
    <property type="match status" value="1"/>
</dbReference>
<dbReference type="EC" id="4.1.1.48" evidence="9"/>
<dbReference type="InterPro" id="IPR011060">
    <property type="entry name" value="RibuloseP-bd_barrel"/>
</dbReference>
<dbReference type="GO" id="GO:0004640">
    <property type="term" value="F:phosphoribosylanthranilate isomerase activity"/>
    <property type="evidence" value="ECO:0007669"/>
    <property type="project" value="TreeGrafter"/>
</dbReference>
<proteinExistence type="inferred from homology"/>
<dbReference type="RefSeq" id="WP_102992284.1">
    <property type="nucleotide sequence ID" value="NZ_FXTU01000003.1"/>
</dbReference>
<dbReference type="Pfam" id="PF00218">
    <property type="entry name" value="IGPS"/>
    <property type="match status" value="1"/>
</dbReference>
<feature type="domain" description="Indole-3-glycerol phosphate synthase" evidence="10">
    <location>
        <begin position="3"/>
        <end position="251"/>
    </location>
</feature>
<evidence type="ECO:0000256" key="5">
    <source>
        <dbReference type="ARBA" id="ARBA00022793"/>
    </source>
</evidence>
<evidence type="ECO:0000256" key="1">
    <source>
        <dbReference type="ARBA" id="ARBA00001633"/>
    </source>
</evidence>
<dbReference type="PANTHER" id="PTHR22854:SF2">
    <property type="entry name" value="INDOLE-3-GLYCEROL-PHOSPHATE SYNTHASE"/>
    <property type="match status" value="1"/>
</dbReference>
<dbReference type="InterPro" id="IPR001468">
    <property type="entry name" value="Indole-3-GlycerolPSynthase_CS"/>
</dbReference>
<accession>A0AA46AFL7</accession>
<organism evidence="11 12">
    <name type="scientific">Laceyella tengchongensis</name>
    <dbReference type="NCBI Taxonomy" id="574699"/>
    <lineage>
        <taxon>Bacteria</taxon>
        <taxon>Bacillati</taxon>
        <taxon>Bacillota</taxon>
        <taxon>Bacilli</taxon>
        <taxon>Bacillales</taxon>
        <taxon>Thermoactinomycetaceae</taxon>
        <taxon>Laceyella</taxon>
    </lineage>
</organism>
<name>A0AA46AFL7_9BACL</name>
<comment type="similarity">
    <text evidence="3 9">Belongs to the TrpC family.</text>
</comment>
<dbReference type="GO" id="GO:0000162">
    <property type="term" value="P:L-tryptophan biosynthetic process"/>
    <property type="evidence" value="ECO:0007669"/>
    <property type="project" value="UniProtKB-UniRule"/>
</dbReference>
<keyword evidence="7 9" id="KW-0057">Aromatic amino acid biosynthesis</keyword>
<dbReference type="SUPFAM" id="SSF51366">
    <property type="entry name" value="Ribulose-phoshate binding barrel"/>
    <property type="match status" value="1"/>
</dbReference>
<evidence type="ECO:0000256" key="2">
    <source>
        <dbReference type="ARBA" id="ARBA00004696"/>
    </source>
</evidence>
<dbReference type="InterPro" id="IPR045186">
    <property type="entry name" value="Indole-3-glycerol_P_synth"/>
</dbReference>
<evidence type="ECO:0000256" key="4">
    <source>
        <dbReference type="ARBA" id="ARBA00022605"/>
    </source>
</evidence>
<dbReference type="EMBL" id="FXTU01000003">
    <property type="protein sequence ID" value="SMP20459.1"/>
    <property type="molecule type" value="Genomic_DNA"/>
</dbReference>
<dbReference type="HAMAP" id="MF_00134_B">
    <property type="entry name" value="IGPS_B"/>
    <property type="match status" value="1"/>
</dbReference>
<evidence type="ECO:0000313" key="12">
    <source>
        <dbReference type="Proteomes" id="UP001157946"/>
    </source>
</evidence>
<evidence type="ECO:0000256" key="9">
    <source>
        <dbReference type="HAMAP-Rule" id="MF_00134"/>
    </source>
</evidence>
<comment type="pathway">
    <text evidence="2 9">Amino-acid biosynthesis; L-tryptophan biosynthesis; L-tryptophan from chorismate: step 4/5.</text>
</comment>
<evidence type="ECO:0000256" key="7">
    <source>
        <dbReference type="ARBA" id="ARBA00023141"/>
    </source>
</evidence>
<dbReference type="PROSITE" id="PS00614">
    <property type="entry name" value="IGPS"/>
    <property type="match status" value="1"/>
</dbReference>
<keyword evidence="12" id="KW-1185">Reference proteome</keyword>
<dbReference type="InterPro" id="IPR013785">
    <property type="entry name" value="Aldolase_TIM"/>
</dbReference>
<keyword evidence="4 9" id="KW-0028">Amino-acid biosynthesis</keyword>
<comment type="catalytic activity">
    <reaction evidence="1 9">
        <text>1-(2-carboxyphenylamino)-1-deoxy-D-ribulose 5-phosphate + H(+) = (1S,2R)-1-C-(indol-3-yl)glycerol 3-phosphate + CO2 + H2O</text>
        <dbReference type="Rhea" id="RHEA:23476"/>
        <dbReference type="ChEBI" id="CHEBI:15377"/>
        <dbReference type="ChEBI" id="CHEBI:15378"/>
        <dbReference type="ChEBI" id="CHEBI:16526"/>
        <dbReference type="ChEBI" id="CHEBI:58613"/>
        <dbReference type="ChEBI" id="CHEBI:58866"/>
        <dbReference type="EC" id="4.1.1.48"/>
    </reaction>
</comment>
<dbReference type="FunFam" id="3.20.20.70:FF:000024">
    <property type="entry name" value="Indole-3-glycerol phosphate synthase"/>
    <property type="match status" value="1"/>
</dbReference>
<dbReference type="Proteomes" id="UP001157946">
    <property type="component" value="Unassembled WGS sequence"/>
</dbReference>
<evidence type="ECO:0000256" key="6">
    <source>
        <dbReference type="ARBA" id="ARBA00022822"/>
    </source>
</evidence>
<evidence type="ECO:0000256" key="8">
    <source>
        <dbReference type="ARBA" id="ARBA00023239"/>
    </source>
</evidence>
<protein>
    <recommendedName>
        <fullName evidence="9">Indole-3-glycerol phosphate synthase</fullName>
        <shortName evidence="9">IGPS</shortName>
        <ecNumber evidence="9">4.1.1.48</ecNumber>
    </recommendedName>
</protein>
<evidence type="ECO:0000259" key="10">
    <source>
        <dbReference type="Pfam" id="PF00218"/>
    </source>
</evidence>
<reference evidence="11" key="1">
    <citation type="submission" date="2017-05" db="EMBL/GenBank/DDBJ databases">
        <authorList>
            <person name="Varghese N."/>
            <person name="Submissions S."/>
        </authorList>
    </citation>
    <scope>NUCLEOTIDE SEQUENCE</scope>
    <source>
        <strain evidence="11">DSM 45262</strain>
    </source>
</reference>
<evidence type="ECO:0000313" key="11">
    <source>
        <dbReference type="EMBL" id="SMP20459.1"/>
    </source>
</evidence>
<keyword evidence="8 9" id="KW-0456">Lyase</keyword>
<dbReference type="NCBIfam" id="NF001377">
    <property type="entry name" value="PRK00278.2-4"/>
    <property type="match status" value="1"/>
</dbReference>
<dbReference type="AlphaFoldDB" id="A0AA46AFL7"/>
<evidence type="ECO:0000256" key="3">
    <source>
        <dbReference type="ARBA" id="ARBA00008737"/>
    </source>
</evidence>
<keyword evidence="5 9" id="KW-0210">Decarboxylase</keyword>
<dbReference type="Gene3D" id="3.20.20.70">
    <property type="entry name" value="Aldolase class I"/>
    <property type="match status" value="1"/>
</dbReference>
<dbReference type="InterPro" id="IPR013798">
    <property type="entry name" value="Indole-3-glycerol_P_synth_dom"/>
</dbReference>